<dbReference type="InterPro" id="IPR000719">
    <property type="entry name" value="Prot_kinase_dom"/>
</dbReference>
<evidence type="ECO:0000259" key="1">
    <source>
        <dbReference type="PROSITE" id="PS50011"/>
    </source>
</evidence>
<dbReference type="GO" id="GO:0004672">
    <property type="term" value="F:protein kinase activity"/>
    <property type="evidence" value="ECO:0007669"/>
    <property type="project" value="InterPro"/>
</dbReference>
<dbReference type="InterPro" id="IPR011009">
    <property type="entry name" value="Kinase-like_dom_sf"/>
</dbReference>
<reference evidence="2" key="1">
    <citation type="submission" date="2020-10" db="EMBL/GenBank/DDBJ databases">
        <authorList>
            <person name="Han B."/>
            <person name="Lu T."/>
            <person name="Zhao Q."/>
            <person name="Huang X."/>
            <person name="Zhao Y."/>
        </authorList>
    </citation>
    <scope>NUCLEOTIDE SEQUENCE</scope>
</reference>
<dbReference type="GO" id="GO:0005524">
    <property type="term" value="F:ATP binding"/>
    <property type="evidence" value="ECO:0007669"/>
    <property type="project" value="InterPro"/>
</dbReference>
<name>A0A811QEL1_9POAL</name>
<dbReference type="Proteomes" id="UP000604825">
    <property type="component" value="Unassembled WGS sequence"/>
</dbReference>
<accession>A0A811QEL1</accession>
<dbReference type="PROSITE" id="PS50011">
    <property type="entry name" value="PROTEIN_KINASE_DOM"/>
    <property type="match status" value="1"/>
</dbReference>
<proteinExistence type="predicted"/>
<protein>
    <recommendedName>
        <fullName evidence="1">Protein kinase domain-containing protein</fullName>
    </recommendedName>
</protein>
<dbReference type="InterPro" id="IPR001245">
    <property type="entry name" value="Ser-Thr/Tyr_kinase_cat_dom"/>
</dbReference>
<dbReference type="PANTHER" id="PTHR45707">
    <property type="entry name" value="C2 CALCIUM/LIPID-BINDING PLANT PHOSPHORIBOSYLTRANSFERASE FAMILY PROTEIN"/>
    <property type="match status" value="1"/>
</dbReference>
<gene>
    <name evidence="2" type="ORF">NCGR_LOCUS38125</name>
</gene>
<evidence type="ECO:0000313" key="2">
    <source>
        <dbReference type="EMBL" id="CAD6254522.1"/>
    </source>
</evidence>
<dbReference type="Gene3D" id="3.30.200.20">
    <property type="entry name" value="Phosphorylase Kinase, domain 1"/>
    <property type="match status" value="1"/>
</dbReference>
<organism evidence="2 3">
    <name type="scientific">Miscanthus lutarioriparius</name>
    <dbReference type="NCBI Taxonomy" id="422564"/>
    <lineage>
        <taxon>Eukaryota</taxon>
        <taxon>Viridiplantae</taxon>
        <taxon>Streptophyta</taxon>
        <taxon>Embryophyta</taxon>
        <taxon>Tracheophyta</taxon>
        <taxon>Spermatophyta</taxon>
        <taxon>Magnoliopsida</taxon>
        <taxon>Liliopsida</taxon>
        <taxon>Poales</taxon>
        <taxon>Poaceae</taxon>
        <taxon>PACMAD clade</taxon>
        <taxon>Panicoideae</taxon>
        <taxon>Andropogonodae</taxon>
        <taxon>Andropogoneae</taxon>
        <taxon>Saccharinae</taxon>
        <taxon>Miscanthus</taxon>
    </lineage>
</organism>
<feature type="domain" description="Protein kinase" evidence="1">
    <location>
        <begin position="85"/>
        <end position="219"/>
    </location>
</feature>
<evidence type="ECO:0000313" key="3">
    <source>
        <dbReference type="Proteomes" id="UP000604825"/>
    </source>
</evidence>
<dbReference type="Pfam" id="PF07714">
    <property type="entry name" value="PK_Tyr_Ser-Thr"/>
    <property type="match status" value="1"/>
</dbReference>
<sequence length="219" mass="24654">MARSHQSADQADAVVDIALPAVYETGVTRAYSHSHTCTGMVFDSLPSRINLQLQKHFGVNNCKASQRGHGIVYYDNFTKNKVLMINQYSTVNQYTPGLVYKNFTITNGPQNRAILTSRAVKQGIEVPSGVEIAVKKLRRILGVQDKQFKNEVNHLARVNHDNIVKLIGYCDETKERPVYDEDRHKYVLAEVQEKLLCYEYLSNGSLDNIICGKSAATFK</sequence>
<keyword evidence="3" id="KW-1185">Reference proteome</keyword>
<dbReference type="AlphaFoldDB" id="A0A811QEL1"/>
<dbReference type="OrthoDB" id="686240at2759"/>
<comment type="caution">
    <text evidence="2">The sequence shown here is derived from an EMBL/GenBank/DDBJ whole genome shotgun (WGS) entry which is preliminary data.</text>
</comment>
<dbReference type="EMBL" id="CAJGYO010000009">
    <property type="protein sequence ID" value="CAD6254522.1"/>
    <property type="molecule type" value="Genomic_DNA"/>
</dbReference>
<dbReference type="SUPFAM" id="SSF56112">
    <property type="entry name" value="Protein kinase-like (PK-like)"/>
    <property type="match status" value="1"/>
</dbReference>